<dbReference type="FunFam" id="3.30.50.10:FF:000001">
    <property type="entry name" value="GATA transcription factor (GATAd)"/>
    <property type="match status" value="1"/>
</dbReference>
<comment type="subcellular location">
    <subcellularLocation>
        <location evidence="1">Nucleus</location>
    </subcellularLocation>
</comment>
<evidence type="ECO:0000256" key="2">
    <source>
        <dbReference type="ARBA" id="ARBA00022723"/>
    </source>
</evidence>
<evidence type="ECO:0000256" key="1">
    <source>
        <dbReference type="ARBA" id="ARBA00004123"/>
    </source>
</evidence>
<dbReference type="FunFam" id="3.30.50.10:FF:000032">
    <property type="entry name" value="Transcription factor GATA-3"/>
    <property type="match status" value="1"/>
</dbReference>
<dbReference type="SMART" id="SM00401">
    <property type="entry name" value="ZnF_GATA"/>
    <property type="match status" value="2"/>
</dbReference>
<feature type="domain" description="GATA-type" evidence="13">
    <location>
        <begin position="332"/>
        <end position="376"/>
    </location>
</feature>
<dbReference type="AlphaFoldDB" id="A0A142J525"/>
<dbReference type="InterPro" id="IPR013088">
    <property type="entry name" value="Znf_NHR/GATA"/>
</dbReference>
<keyword evidence="5" id="KW-0862">Zinc</keyword>
<evidence type="ECO:0000256" key="10">
    <source>
        <dbReference type="ARBA" id="ARBA00023242"/>
    </source>
</evidence>
<proteinExistence type="evidence at transcript level"/>
<reference evidence="14" key="1">
    <citation type="journal article" date="2015" name="Evodevo">
        <title>Evolution and development of the adelphophagic, intracapsular Schmidt's larva of the nemertean Lineus ruber.</title>
        <authorList>
            <person name="Martin-Duran J.M."/>
            <person name="Vellutini B.C."/>
            <person name="Hejnol A."/>
        </authorList>
    </citation>
    <scope>NUCLEOTIDE SEQUENCE</scope>
</reference>
<dbReference type="PANTHER" id="PTHR10071:SF337">
    <property type="entry name" value="GATA-BINDING FACTOR A"/>
    <property type="match status" value="1"/>
</dbReference>
<keyword evidence="7" id="KW-0238">DNA-binding</keyword>
<keyword evidence="9" id="KW-0804">Transcription</keyword>
<dbReference type="GO" id="GO:0000981">
    <property type="term" value="F:DNA-binding transcription factor activity, RNA polymerase II-specific"/>
    <property type="evidence" value="ECO:0007669"/>
    <property type="project" value="TreeGrafter"/>
</dbReference>
<dbReference type="GO" id="GO:0005634">
    <property type="term" value="C:nucleus"/>
    <property type="evidence" value="ECO:0007669"/>
    <property type="project" value="UniProtKB-SubCell"/>
</dbReference>
<evidence type="ECO:0000256" key="12">
    <source>
        <dbReference type="SAM" id="MobiDB-lite"/>
    </source>
</evidence>
<keyword evidence="6" id="KW-0805">Transcription regulation</keyword>
<accession>A0A142J525</accession>
<name>A0A142J525_LINRU</name>
<dbReference type="PROSITE" id="PS00344">
    <property type="entry name" value="GATA_ZN_FINGER_1"/>
    <property type="match status" value="2"/>
</dbReference>
<feature type="region of interest" description="Disordered" evidence="12">
    <location>
        <begin position="275"/>
        <end position="295"/>
    </location>
</feature>
<keyword evidence="8" id="KW-0010">Activator</keyword>
<dbReference type="EMBL" id="KT335963">
    <property type="protein sequence ID" value="AMR72026.1"/>
    <property type="molecule type" value="mRNA"/>
</dbReference>
<dbReference type="PROSITE" id="PS50114">
    <property type="entry name" value="GATA_ZN_FINGER_2"/>
    <property type="match status" value="2"/>
</dbReference>
<evidence type="ECO:0000256" key="7">
    <source>
        <dbReference type="ARBA" id="ARBA00023125"/>
    </source>
</evidence>
<evidence type="ECO:0000256" key="6">
    <source>
        <dbReference type="ARBA" id="ARBA00023015"/>
    </source>
</evidence>
<keyword evidence="4 11" id="KW-0863">Zinc-finger</keyword>
<dbReference type="GO" id="GO:0008270">
    <property type="term" value="F:zinc ion binding"/>
    <property type="evidence" value="ECO:0007669"/>
    <property type="project" value="UniProtKB-KW"/>
</dbReference>
<feature type="domain" description="GATA-type" evidence="13">
    <location>
        <begin position="415"/>
        <end position="468"/>
    </location>
</feature>
<dbReference type="PANTHER" id="PTHR10071">
    <property type="entry name" value="TRANSCRIPTION FACTOR GATA FAMILY MEMBER"/>
    <property type="match status" value="1"/>
</dbReference>
<dbReference type="SUPFAM" id="SSF57716">
    <property type="entry name" value="Glucocorticoid receptor-like (DNA-binding domain)"/>
    <property type="match status" value="2"/>
</dbReference>
<dbReference type="GO" id="GO:0000978">
    <property type="term" value="F:RNA polymerase II cis-regulatory region sequence-specific DNA binding"/>
    <property type="evidence" value="ECO:0007669"/>
    <property type="project" value="TreeGrafter"/>
</dbReference>
<dbReference type="InterPro" id="IPR039355">
    <property type="entry name" value="Transcription_factor_GATA"/>
</dbReference>
<feature type="region of interest" description="Disordered" evidence="12">
    <location>
        <begin position="1"/>
        <end position="156"/>
    </location>
</feature>
<feature type="compositionally biased region" description="Basic and acidic residues" evidence="12">
    <location>
        <begin position="21"/>
        <end position="41"/>
    </location>
</feature>
<dbReference type="GO" id="GO:0045165">
    <property type="term" value="P:cell fate commitment"/>
    <property type="evidence" value="ECO:0007669"/>
    <property type="project" value="TreeGrafter"/>
</dbReference>
<dbReference type="GO" id="GO:0000122">
    <property type="term" value="P:negative regulation of transcription by RNA polymerase II"/>
    <property type="evidence" value="ECO:0007669"/>
    <property type="project" value="TreeGrafter"/>
</dbReference>
<evidence type="ECO:0000256" key="9">
    <source>
        <dbReference type="ARBA" id="ARBA00023163"/>
    </source>
</evidence>
<keyword evidence="10" id="KW-0539">Nucleus</keyword>
<organism evidence="14">
    <name type="scientific">Lineus ruber</name>
    <name type="common">Red bootlace</name>
    <name type="synonym">Poseidon ruber</name>
    <dbReference type="NCBI Taxonomy" id="88926"/>
    <lineage>
        <taxon>Eukaryota</taxon>
        <taxon>Metazoa</taxon>
        <taxon>Spiralia</taxon>
        <taxon>Lophotrochozoa</taxon>
        <taxon>Nemertea</taxon>
        <taxon>Pilidiophora</taxon>
        <taxon>Heteronemertea</taxon>
        <taxon>Lineidae</taxon>
        <taxon>Lineus</taxon>
    </lineage>
</organism>
<feature type="region of interest" description="Disordered" evidence="12">
    <location>
        <begin position="240"/>
        <end position="262"/>
    </location>
</feature>
<evidence type="ECO:0000256" key="5">
    <source>
        <dbReference type="ARBA" id="ARBA00022833"/>
    </source>
</evidence>
<evidence type="ECO:0000256" key="4">
    <source>
        <dbReference type="ARBA" id="ARBA00022771"/>
    </source>
</evidence>
<feature type="compositionally biased region" description="Basic and acidic residues" evidence="12">
    <location>
        <begin position="67"/>
        <end position="94"/>
    </location>
</feature>
<dbReference type="GO" id="GO:0045944">
    <property type="term" value="P:positive regulation of transcription by RNA polymerase II"/>
    <property type="evidence" value="ECO:0007669"/>
    <property type="project" value="TreeGrafter"/>
</dbReference>
<evidence type="ECO:0000256" key="11">
    <source>
        <dbReference type="PROSITE-ProRule" id="PRU00094"/>
    </source>
</evidence>
<keyword evidence="3" id="KW-0677">Repeat</keyword>
<dbReference type="PRINTS" id="PR00619">
    <property type="entry name" value="GATAZNFINGER"/>
</dbReference>
<dbReference type="CDD" id="cd00202">
    <property type="entry name" value="ZnF_GATA"/>
    <property type="match status" value="2"/>
</dbReference>
<dbReference type="Pfam" id="PF00320">
    <property type="entry name" value="GATA"/>
    <property type="match status" value="2"/>
</dbReference>
<dbReference type="Gene3D" id="3.30.50.10">
    <property type="entry name" value="Erythroid Transcription Factor GATA-1, subunit A"/>
    <property type="match status" value="2"/>
</dbReference>
<evidence type="ECO:0000259" key="13">
    <source>
        <dbReference type="PROSITE" id="PS50114"/>
    </source>
</evidence>
<evidence type="ECO:0000256" key="3">
    <source>
        <dbReference type="ARBA" id="ARBA00022737"/>
    </source>
</evidence>
<protein>
    <submittedName>
        <fullName evidence="14">GATA456-a</fullName>
    </submittedName>
</protein>
<evidence type="ECO:0000256" key="8">
    <source>
        <dbReference type="ARBA" id="ARBA00023159"/>
    </source>
</evidence>
<feature type="compositionally biased region" description="Low complexity" evidence="12">
    <location>
        <begin position="485"/>
        <end position="494"/>
    </location>
</feature>
<dbReference type="InterPro" id="IPR000679">
    <property type="entry name" value="Znf_GATA"/>
</dbReference>
<feature type="compositionally biased region" description="Polar residues" evidence="12">
    <location>
        <begin position="240"/>
        <end position="261"/>
    </location>
</feature>
<feature type="region of interest" description="Disordered" evidence="12">
    <location>
        <begin position="460"/>
        <end position="494"/>
    </location>
</feature>
<evidence type="ECO:0000313" key="14">
    <source>
        <dbReference type="EMBL" id="AMR72026.1"/>
    </source>
</evidence>
<keyword evidence="2" id="KW-0479">Metal-binding</keyword>
<sequence length="570" mass="63179">MERQHWSPANRSRSPHSPVRIRREENGYERLKREGSQEMMRHPSPQQQPEELVVHRPGNTEYARSSPETDVRVKLEPEDLHQRPPDGMSEDNRLHPSVMQGTDADRETEAAVAGLNPSPGSEQSVSHHGHVQVHNPQQTIPPGQQGHYPGSQNILPSSEDVETFLSSLERPQATNVMIPSSLPVTTTNSNLTLLTNSPVSLTYSNGSVYNGCTVAQDSAPYGSQMYLQQQRHPLYHNQYAPQHSQNQNWSRPPSGYSSASAANPALAQRLSLPTVVSPRSEPGYPTPYTFQDTSGGTNSYGSYPVGADMGWNNLRNSMNMPGSPHAQGYFADMEGRECVNCGAISTPLWRRDGTGHYLCNACGLYHKMNNGLNRPLLKQPKRLGDPEPHTLEYSGRPNDWTSALLEKSQKRNSGRRVGLSCANCGTSTTSLWRRNNEGEPVCNACGLYFKLHSINRPLSMKKDGIQTRKRKPKSAPSPVTIKNESPSAPSVPSPVNRELPNIAQVHSWLHDGSYAVDGDSKMLVHEGHQEQPGVDYEQYRGLTYRPAAELYLSRPSVIQTSSPSSYRPDK</sequence>